<organism evidence="1 2">
    <name type="scientific">Pedobacter yulinensis</name>
    <dbReference type="NCBI Taxonomy" id="2126353"/>
    <lineage>
        <taxon>Bacteria</taxon>
        <taxon>Pseudomonadati</taxon>
        <taxon>Bacteroidota</taxon>
        <taxon>Sphingobacteriia</taxon>
        <taxon>Sphingobacteriales</taxon>
        <taxon>Sphingobacteriaceae</taxon>
        <taxon>Pedobacter</taxon>
    </lineage>
</organism>
<accession>A0A2T3HGU9</accession>
<dbReference type="EMBL" id="PYLS01000009">
    <property type="protein sequence ID" value="PST81667.1"/>
    <property type="molecule type" value="Genomic_DNA"/>
</dbReference>
<dbReference type="AlphaFoldDB" id="A0A2T3HGU9"/>
<keyword evidence="2" id="KW-1185">Reference proteome</keyword>
<sequence length="159" mass="18410">MRNITLLLSIFVLAASGLIFSAFRQADPLEESITFVRRNLASYYDGNAENRLIRKYELNFTNTGFCRYKRYFHNGKTEYFAFNLSKFTDLDYYGSTSSGVLYLRTRGDDVIVQTHNDRSGDVDSMANFMILPIKNIEAEQLNELRARLTMTCQHLAMKK</sequence>
<evidence type="ECO:0000313" key="2">
    <source>
        <dbReference type="Proteomes" id="UP000240912"/>
    </source>
</evidence>
<reference evidence="1 2" key="1">
    <citation type="submission" date="2018-03" db="EMBL/GenBank/DDBJ databases">
        <authorList>
            <person name="Keele B.F."/>
        </authorList>
    </citation>
    <scope>NUCLEOTIDE SEQUENCE [LARGE SCALE GENOMIC DNA]</scope>
    <source>
        <strain evidence="1 2">YL28-9</strain>
    </source>
</reference>
<comment type="caution">
    <text evidence="1">The sequence shown here is derived from an EMBL/GenBank/DDBJ whole genome shotgun (WGS) entry which is preliminary data.</text>
</comment>
<dbReference type="OrthoDB" id="797136at2"/>
<dbReference type="RefSeq" id="WP_107217591.1">
    <property type="nucleotide sequence ID" value="NZ_KZ686273.1"/>
</dbReference>
<evidence type="ECO:0000313" key="1">
    <source>
        <dbReference type="EMBL" id="PST81667.1"/>
    </source>
</evidence>
<name>A0A2T3HGU9_9SPHI</name>
<protein>
    <submittedName>
        <fullName evidence="1">Uncharacterized protein</fullName>
    </submittedName>
</protein>
<dbReference type="Proteomes" id="UP000240912">
    <property type="component" value="Unassembled WGS sequence"/>
</dbReference>
<gene>
    <name evidence="1" type="ORF">C7T94_18815</name>
</gene>
<proteinExistence type="predicted"/>